<accession>A0A806K2F5</accession>
<feature type="region of interest" description="Disordered" evidence="1">
    <location>
        <begin position="1"/>
        <end position="43"/>
    </location>
</feature>
<proteinExistence type="predicted"/>
<dbReference type="EMBL" id="JQ844262">
    <property type="protein sequence ID" value="AGS53943.1"/>
    <property type="molecule type" value="Genomic_DNA"/>
</dbReference>
<evidence type="ECO:0000313" key="2">
    <source>
        <dbReference type="EMBL" id="AGS53943.1"/>
    </source>
</evidence>
<evidence type="ECO:0000256" key="1">
    <source>
        <dbReference type="SAM" id="MobiDB-lite"/>
    </source>
</evidence>
<sequence length="43" mass="4836">MTPEQEQTIIDAKREQPDLEEDPVSQARAVVDPNLGQNVDIMD</sequence>
<name>A0A806K2F5_9BACT</name>
<reference evidence="2" key="1">
    <citation type="submission" date="2012-03" db="EMBL/GenBank/DDBJ databases">
        <title>Functional metagenomics reveals considerable lignocellulase gene clusters in the gut microbiome of a wood-feeding higher termite.</title>
        <authorList>
            <person name="Liu N."/>
        </authorList>
    </citation>
    <scope>NUCLEOTIDE SEQUENCE</scope>
</reference>
<organism evidence="2">
    <name type="scientific">uncultured bacterium contig00109</name>
    <dbReference type="NCBI Taxonomy" id="1181574"/>
    <lineage>
        <taxon>Bacteria</taxon>
        <taxon>environmental samples</taxon>
    </lineage>
</organism>
<protein>
    <submittedName>
        <fullName evidence="2">Uncharacterized protein</fullName>
    </submittedName>
</protein>
<dbReference type="AlphaFoldDB" id="A0A806K2F5"/>